<evidence type="ECO:0000313" key="1">
    <source>
        <dbReference type="EMBL" id="PZQ78408.1"/>
    </source>
</evidence>
<dbReference type="EMBL" id="QFPP01000001">
    <property type="protein sequence ID" value="PZQ78408.1"/>
    <property type="molecule type" value="Genomic_DNA"/>
</dbReference>
<reference evidence="1 2" key="1">
    <citation type="submission" date="2017-08" db="EMBL/GenBank/DDBJ databases">
        <title>Infants hospitalized years apart are colonized by the same room-sourced microbial strains.</title>
        <authorList>
            <person name="Brooks B."/>
            <person name="Olm M.R."/>
            <person name="Firek B.A."/>
            <person name="Baker R."/>
            <person name="Thomas B.C."/>
            <person name="Morowitz M.J."/>
            <person name="Banfield J.F."/>
        </authorList>
    </citation>
    <scope>NUCLEOTIDE SEQUENCE [LARGE SCALE GENOMIC DNA]</scope>
    <source>
        <strain evidence="1">S2_005_003_R2_41</strain>
    </source>
</reference>
<organism evidence="1 2">
    <name type="scientific">Variovorax paradoxus</name>
    <dbReference type="NCBI Taxonomy" id="34073"/>
    <lineage>
        <taxon>Bacteria</taxon>
        <taxon>Pseudomonadati</taxon>
        <taxon>Pseudomonadota</taxon>
        <taxon>Betaproteobacteria</taxon>
        <taxon>Burkholderiales</taxon>
        <taxon>Comamonadaceae</taxon>
        <taxon>Variovorax</taxon>
    </lineage>
</organism>
<gene>
    <name evidence="1" type="ORF">DI563_00040</name>
</gene>
<dbReference type="Proteomes" id="UP000249135">
    <property type="component" value="Unassembled WGS sequence"/>
</dbReference>
<accession>A0A2W5QM90</accession>
<protein>
    <submittedName>
        <fullName evidence="1">Uncharacterized protein</fullName>
    </submittedName>
</protein>
<name>A0A2W5QM90_VARPD</name>
<comment type="caution">
    <text evidence="1">The sequence shown here is derived from an EMBL/GenBank/DDBJ whole genome shotgun (WGS) entry which is preliminary data.</text>
</comment>
<proteinExistence type="predicted"/>
<sequence>MKQARANEIDVGCHCGHSYLIGLPQVADKVFHVHQGVDVADDDFKSRSSPLDQDLLEIGTQLAVQQCNVIKRLGVSTLTTHALSESGAHLRPMI</sequence>
<dbReference type="AlphaFoldDB" id="A0A2W5QM90"/>
<evidence type="ECO:0000313" key="2">
    <source>
        <dbReference type="Proteomes" id="UP000249135"/>
    </source>
</evidence>